<dbReference type="EMBL" id="BKCP01007959">
    <property type="protein sequence ID" value="GER47607.1"/>
    <property type="molecule type" value="Genomic_DNA"/>
</dbReference>
<dbReference type="AlphaFoldDB" id="A0A5A7QT59"/>
<protein>
    <submittedName>
        <fullName evidence="1">Vitamin B12 transporter BtuB</fullName>
    </submittedName>
</protein>
<proteinExistence type="predicted"/>
<accession>A0A5A7QT59</accession>
<evidence type="ECO:0000313" key="1">
    <source>
        <dbReference type="EMBL" id="GER47607.1"/>
    </source>
</evidence>
<evidence type="ECO:0000313" key="2">
    <source>
        <dbReference type="Proteomes" id="UP000325081"/>
    </source>
</evidence>
<reference evidence="2" key="1">
    <citation type="journal article" date="2019" name="Curr. Biol.">
        <title>Genome Sequence of Striga asiatica Provides Insight into the Evolution of Plant Parasitism.</title>
        <authorList>
            <person name="Yoshida S."/>
            <person name="Kim S."/>
            <person name="Wafula E.K."/>
            <person name="Tanskanen J."/>
            <person name="Kim Y.M."/>
            <person name="Honaas L."/>
            <person name="Yang Z."/>
            <person name="Spallek T."/>
            <person name="Conn C.E."/>
            <person name="Ichihashi Y."/>
            <person name="Cheong K."/>
            <person name="Cui S."/>
            <person name="Der J.P."/>
            <person name="Gundlach H."/>
            <person name="Jiao Y."/>
            <person name="Hori C."/>
            <person name="Ishida J.K."/>
            <person name="Kasahara H."/>
            <person name="Kiba T."/>
            <person name="Kim M.S."/>
            <person name="Koo N."/>
            <person name="Laohavisit A."/>
            <person name="Lee Y.H."/>
            <person name="Lumba S."/>
            <person name="McCourt P."/>
            <person name="Mortimer J.C."/>
            <person name="Mutuku J.M."/>
            <person name="Nomura T."/>
            <person name="Sasaki-Sekimoto Y."/>
            <person name="Seto Y."/>
            <person name="Wang Y."/>
            <person name="Wakatake T."/>
            <person name="Sakakibara H."/>
            <person name="Demura T."/>
            <person name="Yamaguchi S."/>
            <person name="Yoneyama K."/>
            <person name="Manabe R.I."/>
            <person name="Nelson D.C."/>
            <person name="Schulman A.H."/>
            <person name="Timko M.P."/>
            <person name="dePamphilis C.W."/>
            <person name="Choi D."/>
            <person name="Shirasu K."/>
        </authorList>
    </citation>
    <scope>NUCLEOTIDE SEQUENCE [LARGE SCALE GENOMIC DNA]</scope>
    <source>
        <strain evidence="2">cv. UVA1</strain>
    </source>
</reference>
<feature type="non-terminal residue" evidence="1">
    <location>
        <position position="126"/>
    </location>
</feature>
<keyword evidence="2" id="KW-1185">Reference proteome</keyword>
<gene>
    <name evidence="1" type="ORF">STAS_24721</name>
</gene>
<sequence length="126" mass="15010">SFFQKLVARNYHCWRKVPALRRELVFETTYGGFRRPEVYGCSRKNGSVRIRLYIWQGNNGLNSLQLWRREKETLLVVRWILEKAKHQNMTSVCCYLEDRGMVLKLNQKTSFNSSYNIIVEDIFVLS</sequence>
<organism evidence="1 2">
    <name type="scientific">Striga asiatica</name>
    <name type="common">Asiatic witchweed</name>
    <name type="synonym">Buchnera asiatica</name>
    <dbReference type="NCBI Taxonomy" id="4170"/>
    <lineage>
        <taxon>Eukaryota</taxon>
        <taxon>Viridiplantae</taxon>
        <taxon>Streptophyta</taxon>
        <taxon>Embryophyta</taxon>
        <taxon>Tracheophyta</taxon>
        <taxon>Spermatophyta</taxon>
        <taxon>Magnoliopsida</taxon>
        <taxon>eudicotyledons</taxon>
        <taxon>Gunneridae</taxon>
        <taxon>Pentapetalae</taxon>
        <taxon>asterids</taxon>
        <taxon>lamiids</taxon>
        <taxon>Lamiales</taxon>
        <taxon>Orobanchaceae</taxon>
        <taxon>Buchnereae</taxon>
        <taxon>Striga</taxon>
    </lineage>
</organism>
<feature type="non-terminal residue" evidence="1">
    <location>
        <position position="1"/>
    </location>
</feature>
<comment type="caution">
    <text evidence="1">The sequence shown here is derived from an EMBL/GenBank/DDBJ whole genome shotgun (WGS) entry which is preliminary data.</text>
</comment>
<name>A0A5A7QT59_STRAF</name>
<dbReference type="Proteomes" id="UP000325081">
    <property type="component" value="Unassembled WGS sequence"/>
</dbReference>